<dbReference type="NCBIfam" id="NF009905">
    <property type="entry name" value="PRK13368.1"/>
    <property type="match status" value="1"/>
</dbReference>
<comment type="catalytic activity">
    <reaction evidence="5">
        <text>3-deoxy-alpha-D-manno-oct-2-ulosonate + CTP = CMP-3-deoxy-beta-D-manno-octulosonate + diphosphate</text>
        <dbReference type="Rhea" id="RHEA:23448"/>
        <dbReference type="ChEBI" id="CHEBI:33019"/>
        <dbReference type="ChEBI" id="CHEBI:37563"/>
        <dbReference type="ChEBI" id="CHEBI:85986"/>
        <dbReference type="ChEBI" id="CHEBI:85987"/>
        <dbReference type="EC" id="2.7.7.38"/>
    </reaction>
</comment>
<evidence type="ECO:0000313" key="7">
    <source>
        <dbReference type="Proteomes" id="UP000256763"/>
    </source>
</evidence>
<evidence type="ECO:0000256" key="3">
    <source>
        <dbReference type="ARBA" id="ARBA00022695"/>
    </source>
</evidence>
<evidence type="ECO:0000256" key="5">
    <source>
        <dbReference type="HAMAP-Rule" id="MF_00057"/>
    </source>
</evidence>
<dbReference type="AlphaFoldDB" id="A0A3E0WLE8"/>
<dbReference type="GO" id="GO:0008690">
    <property type="term" value="F:3-deoxy-manno-octulosonate cytidylyltransferase activity"/>
    <property type="evidence" value="ECO:0007669"/>
    <property type="project" value="UniProtKB-UniRule"/>
</dbReference>
<dbReference type="Pfam" id="PF02348">
    <property type="entry name" value="CTP_transf_3"/>
    <property type="match status" value="1"/>
</dbReference>
<accession>A0A3E0WLE8</accession>
<dbReference type="NCBIfam" id="TIGR00466">
    <property type="entry name" value="kdsB"/>
    <property type="match status" value="1"/>
</dbReference>
<comment type="caution">
    <text evidence="6">The sequence shown here is derived from an EMBL/GenBank/DDBJ whole genome shotgun (WGS) entry which is preliminary data.</text>
</comment>
<gene>
    <name evidence="5" type="primary">kdsB</name>
    <name evidence="6" type="ORF">CAL65_16750</name>
</gene>
<keyword evidence="7" id="KW-1185">Reference proteome</keyword>
<dbReference type="EC" id="2.7.7.38" evidence="5"/>
<organism evidence="6 7">
    <name type="scientific">Alkalilimnicola ehrlichii</name>
    <dbReference type="NCBI Taxonomy" id="351052"/>
    <lineage>
        <taxon>Bacteria</taxon>
        <taxon>Pseudomonadati</taxon>
        <taxon>Pseudomonadota</taxon>
        <taxon>Gammaproteobacteria</taxon>
        <taxon>Chromatiales</taxon>
        <taxon>Ectothiorhodospiraceae</taxon>
        <taxon>Alkalilimnicola</taxon>
    </lineage>
</organism>
<dbReference type="NCBIfam" id="NF003950">
    <property type="entry name" value="PRK05450.1-3"/>
    <property type="match status" value="1"/>
</dbReference>
<evidence type="ECO:0000256" key="1">
    <source>
        <dbReference type="ARBA" id="ARBA00004370"/>
    </source>
</evidence>
<dbReference type="HAMAP" id="MF_00057">
    <property type="entry name" value="KdsB"/>
    <property type="match status" value="1"/>
</dbReference>
<keyword evidence="5" id="KW-0963">Cytoplasm</keyword>
<dbReference type="InterPro" id="IPR029044">
    <property type="entry name" value="Nucleotide-diphossugar_trans"/>
</dbReference>
<name>A0A3E0WLE8_9GAMM</name>
<comment type="function">
    <text evidence="5">Activates KDO (a required 8-carbon sugar) for incorporation into bacterial lipopolysaccharide in Gram-negative bacteria.</text>
</comment>
<dbReference type="GO" id="GO:0005829">
    <property type="term" value="C:cytosol"/>
    <property type="evidence" value="ECO:0007669"/>
    <property type="project" value="TreeGrafter"/>
</dbReference>
<dbReference type="PANTHER" id="PTHR42866:SF2">
    <property type="entry name" value="3-DEOXY-MANNO-OCTULOSONATE CYTIDYLYLTRANSFERASE, MITOCHONDRIAL"/>
    <property type="match status" value="1"/>
</dbReference>
<dbReference type="OrthoDB" id="9815559at2"/>
<dbReference type="InterPro" id="IPR003329">
    <property type="entry name" value="Cytidylyl_trans"/>
</dbReference>
<keyword evidence="2 5" id="KW-0808">Transferase</keyword>
<evidence type="ECO:0000256" key="2">
    <source>
        <dbReference type="ARBA" id="ARBA00022679"/>
    </source>
</evidence>
<dbReference type="FunFam" id="3.90.550.10:FF:000011">
    <property type="entry name" value="3-deoxy-manno-octulosonate cytidylyltransferase"/>
    <property type="match status" value="1"/>
</dbReference>
<dbReference type="PANTHER" id="PTHR42866">
    <property type="entry name" value="3-DEOXY-MANNO-OCTULOSONATE CYTIDYLYLTRANSFERASE"/>
    <property type="match status" value="1"/>
</dbReference>
<dbReference type="CDD" id="cd02517">
    <property type="entry name" value="CMP-KDO-Synthetase"/>
    <property type="match status" value="1"/>
</dbReference>
<keyword evidence="3 5" id="KW-0548">Nucleotidyltransferase</keyword>
<protein>
    <recommendedName>
        <fullName evidence="5">3-deoxy-manno-octulosonate cytidylyltransferase</fullName>
        <ecNumber evidence="5">2.7.7.38</ecNumber>
    </recommendedName>
    <alternativeName>
        <fullName evidence="5">CMP-2-keto-3-deoxyoctulosonic acid synthase</fullName>
        <shortName evidence="5">CKS</shortName>
        <shortName evidence="5">CMP-KDO synthase</shortName>
    </alternativeName>
</protein>
<dbReference type="GO" id="GO:0016020">
    <property type="term" value="C:membrane"/>
    <property type="evidence" value="ECO:0007669"/>
    <property type="project" value="UniProtKB-SubCell"/>
</dbReference>
<reference evidence="7" key="1">
    <citation type="submission" date="2017-05" db="EMBL/GenBank/DDBJ databases">
        <authorList>
            <person name="Sharma S."/>
            <person name="Sidhu C."/>
            <person name="Pinnaka A.K."/>
        </authorList>
    </citation>
    <scope>NUCLEOTIDE SEQUENCE [LARGE SCALE GENOMIC DNA]</scope>
    <source>
        <strain evidence="7">AK93</strain>
    </source>
</reference>
<sequence length="256" mass="28311">MNNSFTVIIPARYGSTRFPGKPLVELAGRPMIEHVYRRACASGAERVLVATDDERIAAACDTFGADVVMTRSDHPSGTDRLAEVVERERLPDDAIVVNLQGDEPMMPPSLVRQAASALAERPQADIATLATAIRTRDEVFDPNAVKLVRDHLGFALYFSRAPIPWDRDGFARSGEGKLNAGYLRHLGLYAYRVDFLRRYPRLDEVDIETAECLEQLRALWHGAKIYVDIAGEMPPPGIDTPADLERVRKALANAGN</sequence>
<dbReference type="NCBIfam" id="NF003952">
    <property type="entry name" value="PRK05450.1-5"/>
    <property type="match status" value="1"/>
</dbReference>
<keyword evidence="4 5" id="KW-0448">Lipopolysaccharide biosynthesis</keyword>
<dbReference type="RefSeq" id="WP_116304147.1">
    <property type="nucleotide sequence ID" value="NZ_NFZV01000042.1"/>
</dbReference>
<evidence type="ECO:0000313" key="6">
    <source>
        <dbReference type="EMBL" id="RFA33782.1"/>
    </source>
</evidence>
<dbReference type="Proteomes" id="UP000256763">
    <property type="component" value="Unassembled WGS sequence"/>
</dbReference>
<dbReference type="SUPFAM" id="SSF53448">
    <property type="entry name" value="Nucleotide-diphospho-sugar transferases"/>
    <property type="match status" value="1"/>
</dbReference>
<dbReference type="Gene3D" id="3.90.550.10">
    <property type="entry name" value="Spore Coat Polysaccharide Biosynthesis Protein SpsA, Chain A"/>
    <property type="match status" value="1"/>
</dbReference>
<proteinExistence type="inferred from homology"/>
<dbReference type="GO" id="GO:0009103">
    <property type="term" value="P:lipopolysaccharide biosynthetic process"/>
    <property type="evidence" value="ECO:0007669"/>
    <property type="project" value="UniProtKB-UniRule"/>
</dbReference>
<evidence type="ECO:0000256" key="4">
    <source>
        <dbReference type="ARBA" id="ARBA00022985"/>
    </source>
</evidence>
<comment type="subcellular location">
    <subcellularLocation>
        <location evidence="5">Cytoplasm</location>
    </subcellularLocation>
    <subcellularLocation>
        <location evidence="1">Membrane</location>
    </subcellularLocation>
</comment>
<dbReference type="EMBL" id="NFZW01000019">
    <property type="protein sequence ID" value="RFA33782.1"/>
    <property type="molecule type" value="Genomic_DNA"/>
</dbReference>
<comment type="similarity">
    <text evidence="5">Belongs to the KdsB family.</text>
</comment>
<comment type="pathway">
    <text evidence="5">Nucleotide-sugar biosynthesis; CMP-3-deoxy-D-manno-octulosonate biosynthesis; CMP-3-deoxy-D-manno-octulosonate from 3-deoxy-D-manno-octulosonate and CTP: step 1/1.</text>
</comment>
<dbReference type="UniPathway" id="UPA00358">
    <property type="reaction ID" value="UER00476"/>
</dbReference>
<dbReference type="GO" id="GO:0033468">
    <property type="term" value="P:CMP-keto-3-deoxy-D-manno-octulosonic acid biosynthetic process"/>
    <property type="evidence" value="ECO:0007669"/>
    <property type="project" value="UniProtKB-UniRule"/>
</dbReference>
<dbReference type="InterPro" id="IPR004528">
    <property type="entry name" value="KdsB"/>
</dbReference>